<dbReference type="Proteomes" id="UP000224634">
    <property type="component" value="Unassembled WGS sequence"/>
</dbReference>
<feature type="transmembrane region" description="Helical" evidence="7">
    <location>
        <begin position="173"/>
        <end position="196"/>
    </location>
</feature>
<evidence type="ECO:0000256" key="5">
    <source>
        <dbReference type="ARBA" id="ARBA00038359"/>
    </source>
</evidence>
<feature type="transmembrane region" description="Helical" evidence="7">
    <location>
        <begin position="95"/>
        <end position="118"/>
    </location>
</feature>
<evidence type="ECO:0000259" key="8">
    <source>
        <dbReference type="Pfam" id="PF20684"/>
    </source>
</evidence>
<keyword evidence="2 7" id="KW-0812">Transmembrane</keyword>
<dbReference type="STRING" id="1447883.A0A2B7X6Y6"/>
<keyword evidence="3 7" id="KW-1133">Transmembrane helix</keyword>
<dbReference type="PANTHER" id="PTHR33048">
    <property type="entry name" value="PTH11-LIKE INTEGRAL MEMBRANE PROTEIN (AFU_ORTHOLOGUE AFUA_5G11245)"/>
    <property type="match status" value="1"/>
</dbReference>
<dbReference type="InterPro" id="IPR052337">
    <property type="entry name" value="SAT4-like"/>
</dbReference>
<feature type="transmembrane region" description="Helical" evidence="7">
    <location>
        <begin position="52"/>
        <end position="75"/>
    </location>
</feature>
<evidence type="ECO:0000256" key="6">
    <source>
        <dbReference type="SAM" id="MobiDB-lite"/>
    </source>
</evidence>
<dbReference type="OrthoDB" id="10017208at2759"/>
<reference evidence="9 10" key="1">
    <citation type="submission" date="2017-10" db="EMBL/GenBank/DDBJ databases">
        <title>Comparative genomics in systemic dimorphic fungi from Ajellomycetaceae.</title>
        <authorList>
            <person name="Munoz J.F."/>
            <person name="Mcewen J.G."/>
            <person name="Clay O.K."/>
            <person name="Cuomo C.A."/>
        </authorList>
    </citation>
    <scope>NUCLEOTIDE SEQUENCE [LARGE SCALE GENOMIC DNA]</scope>
    <source>
        <strain evidence="9 10">UAMH7299</strain>
    </source>
</reference>
<feature type="transmembrane region" description="Helical" evidence="7">
    <location>
        <begin position="20"/>
        <end position="40"/>
    </location>
</feature>
<dbReference type="InterPro" id="IPR049326">
    <property type="entry name" value="Rhodopsin_dom_fungi"/>
</dbReference>
<sequence length="364" mass="40335">MSSSLSARSYGLGGRARNMIIVEFVMTTTAMLLVANRIFSRRCMGKAWAADDFAIVASMVFCIAMNVVNMVGVNYGYGRPSKSLSSDDLITVMKLFFALQILYKFTINLTKISILLLYRRLFDTRRFRLICHLVLFYVAMYGLASIIATGLECSPIRRVFDKAVEGSCIDLTAFWYTTATSNIVTDIVILILPLPVIQTLRLPKRQKYGLMLIFTLGIFVCATSIIRMTTLNLSSRSLDQSAGTLVSTLWTIVEANTAIICACLPMIRCTLSLLFPHLFPAFCIGEQPSGTRRSAGVAMLQQQQRRQQDGDIEEAKAPECITTEVTEAGRVVAVPSSNENHARAEEVKDEMELRRNSSATVVAA</sequence>
<organism evidence="9 10">
    <name type="scientific">Polytolypa hystricis (strain UAMH7299)</name>
    <dbReference type="NCBI Taxonomy" id="1447883"/>
    <lineage>
        <taxon>Eukaryota</taxon>
        <taxon>Fungi</taxon>
        <taxon>Dikarya</taxon>
        <taxon>Ascomycota</taxon>
        <taxon>Pezizomycotina</taxon>
        <taxon>Eurotiomycetes</taxon>
        <taxon>Eurotiomycetidae</taxon>
        <taxon>Onygenales</taxon>
        <taxon>Onygenales incertae sedis</taxon>
        <taxon>Polytolypa</taxon>
    </lineage>
</organism>
<feature type="domain" description="Rhodopsin" evidence="8">
    <location>
        <begin position="37"/>
        <end position="271"/>
    </location>
</feature>
<keyword evidence="4 7" id="KW-0472">Membrane</keyword>
<evidence type="ECO:0000256" key="2">
    <source>
        <dbReference type="ARBA" id="ARBA00022692"/>
    </source>
</evidence>
<feature type="compositionally biased region" description="Basic and acidic residues" evidence="6">
    <location>
        <begin position="340"/>
        <end position="355"/>
    </location>
</feature>
<gene>
    <name evidence="9" type="ORF">AJ80_08529</name>
</gene>
<evidence type="ECO:0000313" key="9">
    <source>
        <dbReference type="EMBL" id="PGH04418.1"/>
    </source>
</evidence>
<keyword evidence="10" id="KW-1185">Reference proteome</keyword>
<comment type="subcellular location">
    <subcellularLocation>
        <location evidence="1">Membrane</location>
        <topology evidence="1">Multi-pass membrane protein</topology>
    </subcellularLocation>
</comment>
<name>A0A2B7X6Y6_POLH7</name>
<evidence type="ECO:0000256" key="7">
    <source>
        <dbReference type="SAM" id="Phobius"/>
    </source>
</evidence>
<proteinExistence type="inferred from homology"/>
<evidence type="ECO:0000256" key="1">
    <source>
        <dbReference type="ARBA" id="ARBA00004141"/>
    </source>
</evidence>
<evidence type="ECO:0000256" key="4">
    <source>
        <dbReference type="ARBA" id="ARBA00023136"/>
    </source>
</evidence>
<evidence type="ECO:0000313" key="10">
    <source>
        <dbReference type="Proteomes" id="UP000224634"/>
    </source>
</evidence>
<protein>
    <recommendedName>
        <fullName evidence="8">Rhodopsin domain-containing protein</fullName>
    </recommendedName>
</protein>
<dbReference type="GO" id="GO:0016020">
    <property type="term" value="C:membrane"/>
    <property type="evidence" value="ECO:0007669"/>
    <property type="project" value="UniProtKB-SubCell"/>
</dbReference>
<feature type="transmembrane region" description="Helical" evidence="7">
    <location>
        <begin position="248"/>
        <end position="267"/>
    </location>
</feature>
<comment type="caution">
    <text evidence="9">The sequence shown here is derived from an EMBL/GenBank/DDBJ whole genome shotgun (WGS) entry which is preliminary data.</text>
</comment>
<comment type="similarity">
    <text evidence="5">Belongs to the SAT4 family.</text>
</comment>
<feature type="region of interest" description="Disordered" evidence="6">
    <location>
        <begin position="335"/>
        <end position="364"/>
    </location>
</feature>
<dbReference type="PANTHER" id="PTHR33048:SF55">
    <property type="entry name" value="INTEGRAL MEMBRANE PROTEIN"/>
    <property type="match status" value="1"/>
</dbReference>
<dbReference type="EMBL" id="PDNA01000200">
    <property type="protein sequence ID" value="PGH04418.1"/>
    <property type="molecule type" value="Genomic_DNA"/>
</dbReference>
<dbReference type="Pfam" id="PF20684">
    <property type="entry name" value="Fung_rhodopsin"/>
    <property type="match status" value="1"/>
</dbReference>
<accession>A0A2B7X6Y6</accession>
<feature type="transmembrane region" description="Helical" evidence="7">
    <location>
        <begin position="208"/>
        <end position="228"/>
    </location>
</feature>
<dbReference type="AlphaFoldDB" id="A0A2B7X6Y6"/>
<feature type="transmembrane region" description="Helical" evidence="7">
    <location>
        <begin position="130"/>
        <end position="151"/>
    </location>
</feature>
<evidence type="ECO:0000256" key="3">
    <source>
        <dbReference type="ARBA" id="ARBA00022989"/>
    </source>
</evidence>